<accession>A0ABQ2EW23</accession>
<evidence type="ECO:0000313" key="2">
    <source>
        <dbReference type="EMBL" id="GGK27582.1"/>
    </source>
</evidence>
<reference evidence="3" key="1">
    <citation type="journal article" date="2019" name="Int. J. Syst. Evol. Microbiol.">
        <title>The Global Catalogue of Microorganisms (GCM) 10K type strain sequencing project: providing services to taxonomists for standard genome sequencing and annotation.</title>
        <authorList>
            <consortium name="The Broad Institute Genomics Platform"/>
            <consortium name="The Broad Institute Genome Sequencing Center for Infectious Disease"/>
            <person name="Wu L."/>
            <person name="Ma J."/>
        </authorList>
    </citation>
    <scope>NUCLEOTIDE SEQUENCE [LARGE SCALE GENOMIC DNA]</scope>
    <source>
        <strain evidence="3">JCM 30331</strain>
    </source>
</reference>
<organism evidence="2 3">
    <name type="scientific">Deinococcus malanensis</name>
    <dbReference type="NCBI Taxonomy" id="1706855"/>
    <lineage>
        <taxon>Bacteria</taxon>
        <taxon>Thermotogati</taxon>
        <taxon>Deinococcota</taxon>
        <taxon>Deinococci</taxon>
        <taxon>Deinococcales</taxon>
        <taxon>Deinococcaceae</taxon>
        <taxon>Deinococcus</taxon>
    </lineage>
</organism>
<evidence type="ECO:0000313" key="3">
    <source>
        <dbReference type="Proteomes" id="UP000647587"/>
    </source>
</evidence>
<gene>
    <name evidence="2" type="ORF">GCM10008955_21730</name>
</gene>
<keyword evidence="1" id="KW-0732">Signal</keyword>
<evidence type="ECO:0000256" key="1">
    <source>
        <dbReference type="SAM" id="SignalP"/>
    </source>
</evidence>
<feature type="chain" id="PRO_5045984522" evidence="1">
    <location>
        <begin position="22"/>
        <end position="206"/>
    </location>
</feature>
<name>A0ABQ2EW23_9DEIO</name>
<dbReference type="RefSeq" id="WP_189008165.1">
    <property type="nucleotide sequence ID" value="NZ_BMPP01000008.1"/>
</dbReference>
<sequence length="206" mass="22104">MKRLPLLIPALLLAACGAAPSAPDGGRPPLPTGVEVRFPAAPAGSYLSLVTVRGENVYEVPVPAGTTVLAVNPARWAGASARAQELSTLLPAGVVAGSLTPATSGARVTLLQWLMWRDHNTNGTRDEGEVLPLMSHDRVAYSTEATDVSFRSAAPEMQQRWTFKAGWSRAEHYVYLPLNSTTYQRSLISAAVERYTLHEPTPVTSQ</sequence>
<dbReference type="Proteomes" id="UP000647587">
    <property type="component" value="Unassembled WGS sequence"/>
</dbReference>
<keyword evidence="3" id="KW-1185">Reference proteome</keyword>
<comment type="caution">
    <text evidence="2">The sequence shown here is derived from an EMBL/GenBank/DDBJ whole genome shotgun (WGS) entry which is preliminary data.</text>
</comment>
<dbReference type="PROSITE" id="PS51257">
    <property type="entry name" value="PROKAR_LIPOPROTEIN"/>
    <property type="match status" value="1"/>
</dbReference>
<proteinExistence type="predicted"/>
<feature type="signal peptide" evidence="1">
    <location>
        <begin position="1"/>
        <end position="21"/>
    </location>
</feature>
<dbReference type="EMBL" id="BMPP01000008">
    <property type="protein sequence ID" value="GGK27582.1"/>
    <property type="molecule type" value="Genomic_DNA"/>
</dbReference>
<protein>
    <submittedName>
        <fullName evidence="2">Uncharacterized protein</fullName>
    </submittedName>
</protein>